<feature type="region of interest" description="Disordered" evidence="1">
    <location>
        <begin position="57"/>
        <end position="77"/>
    </location>
</feature>
<sequence>MVDGGRGKIVFILFGHNYLFNQDEIGELLGFQTSRDAVSEVPRDHFMPLELDSFWRKLTGGTTPNPERNTSSQVHKPTNRYFQTALAQTFFVEHIMLPNSESTSVHDAANWLYPIEAQVEVNTPPGTSTHQYHPSPCIPSPYISDASSSVGPPIHRGRDVDFELTIRRQDVTGLHR</sequence>
<feature type="compositionally biased region" description="Polar residues" evidence="1">
    <location>
        <begin position="60"/>
        <end position="77"/>
    </location>
</feature>
<evidence type="ECO:0000256" key="1">
    <source>
        <dbReference type="SAM" id="MobiDB-lite"/>
    </source>
</evidence>
<dbReference type="Proteomes" id="UP001058974">
    <property type="component" value="Chromosome 3"/>
</dbReference>
<gene>
    <name evidence="3" type="ORF">KIW84_035437</name>
</gene>
<dbReference type="Pfam" id="PF03078">
    <property type="entry name" value="ATHILA"/>
    <property type="match status" value="1"/>
</dbReference>
<dbReference type="EMBL" id="JAMSHJ010000003">
    <property type="protein sequence ID" value="KAI5431263.1"/>
    <property type="molecule type" value="Genomic_DNA"/>
</dbReference>
<dbReference type="Gramene" id="Psat03G0543700-T1">
    <property type="protein sequence ID" value="KAI5431263.1"/>
    <property type="gene ID" value="KIW84_035437"/>
</dbReference>
<evidence type="ECO:0000313" key="4">
    <source>
        <dbReference type="Proteomes" id="UP001058974"/>
    </source>
</evidence>
<organism evidence="3 4">
    <name type="scientific">Pisum sativum</name>
    <name type="common">Garden pea</name>
    <name type="synonym">Lathyrus oleraceus</name>
    <dbReference type="NCBI Taxonomy" id="3888"/>
    <lineage>
        <taxon>Eukaryota</taxon>
        <taxon>Viridiplantae</taxon>
        <taxon>Streptophyta</taxon>
        <taxon>Embryophyta</taxon>
        <taxon>Tracheophyta</taxon>
        <taxon>Spermatophyta</taxon>
        <taxon>Magnoliopsida</taxon>
        <taxon>eudicotyledons</taxon>
        <taxon>Gunneridae</taxon>
        <taxon>Pentapetalae</taxon>
        <taxon>rosids</taxon>
        <taxon>fabids</taxon>
        <taxon>Fabales</taxon>
        <taxon>Fabaceae</taxon>
        <taxon>Papilionoideae</taxon>
        <taxon>50 kb inversion clade</taxon>
        <taxon>NPAAA clade</taxon>
        <taxon>Hologalegina</taxon>
        <taxon>IRL clade</taxon>
        <taxon>Fabeae</taxon>
        <taxon>Lathyrus</taxon>
    </lineage>
</organism>
<proteinExistence type="predicted"/>
<protein>
    <recommendedName>
        <fullName evidence="2">Arabidopsis retrotransposon Orf1 C-terminal domain-containing protein</fullName>
    </recommendedName>
</protein>
<name>A0A9D4Y158_PEA</name>
<comment type="caution">
    <text evidence="3">The sequence shown here is derived from an EMBL/GenBank/DDBJ whole genome shotgun (WGS) entry which is preliminary data.</text>
</comment>
<feature type="domain" description="Arabidopsis retrotransposon Orf1 C-terminal" evidence="2">
    <location>
        <begin position="6"/>
        <end position="92"/>
    </location>
</feature>
<reference evidence="3 4" key="1">
    <citation type="journal article" date="2022" name="Nat. Genet.">
        <title>Improved pea reference genome and pan-genome highlight genomic features and evolutionary characteristics.</title>
        <authorList>
            <person name="Yang T."/>
            <person name="Liu R."/>
            <person name="Luo Y."/>
            <person name="Hu S."/>
            <person name="Wang D."/>
            <person name="Wang C."/>
            <person name="Pandey M.K."/>
            <person name="Ge S."/>
            <person name="Xu Q."/>
            <person name="Li N."/>
            <person name="Li G."/>
            <person name="Huang Y."/>
            <person name="Saxena R.K."/>
            <person name="Ji Y."/>
            <person name="Li M."/>
            <person name="Yan X."/>
            <person name="He Y."/>
            <person name="Liu Y."/>
            <person name="Wang X."/>
            <person name="Xiang C."/>
            <person name="Varshney R.K."/>
            <person name="Ding H."/>
            <person name="Gao S."/>
            <person name="Zong X."/>
        </authorList>
    </citation>
    <scope>NUCLEOTIDE SEQUENCE [LARGE SCALE GENOMIC DNA]</scope>
    <source>
        <strain evidence="3 4">cv. Zhongwan 6</strain>
    </source>
</reference>
<dbReference type="InterPro" id="IPR004312">
    <property type="entry name" value="ATHILA_Orf1_C"/>
</dbReference>
<dbReference type="AlphaFoldDB" id="A0A9D4Y158"/>
<evidence type="ECO:0000313" key="3">
    <source>
        <dbReference type="EMBL" id="KAI5431263.1"/>
    </source>
</evidence>
<evidence type="ECO:0000259" key="2">
    <source>
        <dbReference type="Pfam" id="PF03078"/>
    </source>
</evidence>
<accession>A0A9D4Y158</accession>
<keyword evidence="4" id="KW-1185">Reference proteome</keyword>